<accession>A0ABS0A0B5</accession>
<reference evidence="2 3" key="1">
    <citation type="submission" date="2020-11" db="EMBL/GenBank/DDBJ databases">
        <title>P. mediterranea TC4 genome.</title>
        <authorList>
            <person name="Molmeret M."/>
        </authorList>
    </citation>
    <scope>NUCLEOTIDE SEQUENCE [LARGE SCALE GENOMIC DNA]</scope>
    <source>
        <strain evidence="2 3">TC4</strain>
    </source>
</reference>
<protein>
    <submittedName>
        <fullName evidence="2">ImmA/IrrE family metallo-endopeptidase</fullName>
    </submittedName>
</protein>
<name>A0ABS0A0B5_9FLAO</name>
<dbReference type="Gene3D" id="1.10.10.2910">
    <property type="match status" value="1"/>
</dbReference>
<feature type="domain" description="IrrE N-terminal-like" evidence="1">
    <location>
        <begin position="30"/>
        <end position="164"/>
    </location>
</feature>
<dbReference type="PANTHER" id="PTHR43236">
    <property type="entry name" value="ANTITOXIN HIGA1"/>
    <property type="match status" value="1"/>
</dbReference>
<proteinExistence type="predicted"/>
<evidence type="ECO:0000313" key="2">
    <source>
        <dbReference type="EMBL" id="MBF4982810.1"/>
    </source>
</evidence>
<keyword evidence="3" id="KW-1185">Reference proteome</keyword>
<evidence type="ECO:0000313" key="3">
    <source>
        <dbReference type="Proteomes" id="UP001194729"/>
    </source>
</evidence>
<dbReference type="Proteomes" id="UP001194729">
    <property type="component" value="Unassembled WGS sequence"/>
</dbReference>
<dbReference type="EMBL" id="JADKYU010000004">
    <property type="protein sequence ID" value="MBF4982810.1"/>
    <property type="molecule type" value="Genomic_DNA"/>
</dbReference>
<gene>
    <name evidence="2" type="ORF">FNJ87_00125</name>
</gene>
<dbReference type="InterPro" id="IPR052345">
    <property type="entry name" value="Rad_response_metalloprotease"/>
</dbReference>
<dbReference type="InterPro" id="IPR010359">
    <property type="entry name" value="IrrE_HExxH"/>
</dbReference>
<comment type="caution">
    <text evidence="2">The sequence shown here is derived from an EMBL/GenBank/DDBJ whole genome shotgun (WGS) entry which is preliminary data.</text>
</comment>
<dbReference type="Pfam" id="PF06114">
    <property type="entry name" value="Peptidase_M78"/>
    <property type="match status" value="1"/>
</dbReference>
<evidence type="ECO:0000259" key="1">
    <source>
        <dbReference type="Pfam" id="PF06114"/>
    </source>
</evidence>
<dbReference type="PANTHER" id="PTHR43236:SF2">
    <property type="entry name" value="BLL0069 PROTEIN"/>
    <property type="match status" value="1"/>
</dbReference>
<sequence>MNKIESTAVNLLKKHDLFDYPVDLPKLVQSLDIKMIPHEFDDDVSGMLIIDDNQVTLGYNVRDGKERKRFTIAHELGHYVLHGNKNKLFLDKKSVYFRNNINSANKKQEIEANRFAAAILMPTELLVKHIEQKIDFYDSLEEEEAIEKIAFEFKVSKISMTYRLVNLGMIEKNF</sequence>
<organism evidence="2 3">
    <name type="scientific">Nonlabens mediterrranea</name>
    <dbReference type="NCBI Taxonomy" id="1419947"/>
    <lineage>
        <taxon>Bacteria</taxon>
        <taxon>Pseudomonadati</taxon>
        <taxon>Bacteroidota</taxon>
        <taxon>Flavobacteriia</taxon>
        <taxon>Flavobacteriales</taxon>
        <taxon>Flavobacteriaceae</taxon>
        <taxon>Nonlabens</taxon>
    </lineage>
</organism>